<keyword evidence="12" id="KW-1185">Reference proteome</keyword>
<evidence type="ECO:0000259" key="10">
    <source>
        <dbReference type="Pfam" id="PF02868"/>
    </source>
</evidence>
<evidence type="ECO:0000313" key="12">
    <source>
        <dbReference type="Proteomes" id="UP000242427"/>
    </source>
</evidence>
<dbReference type="GO" id="GO:0004222">
    <property type="term" value="F:metalloendopeptidase activity"/>
    <property type="evidence" value="ECO:0007669"/>
    <property type="project" value="UniProtKB-UniRule"/>
</dbReference>
<feature type="domain" description="Peptidase M4" evidence="9">
    <location>
        <begin position="42"/>
        <end position="182"/>
    </location>
</feature>
<dbReference type="Proteomes" id="UP000242427">
    <property type="component" value="Unassembled WGS sequence"/>
</dbReference>
<feature type="signal peptide" evidence="8">
    <location>
        <begin position="1"/>
        <end position="27"/>
    </location>
</feature>
<protein>
    <recommendedName>
        <fullName evidence="8">Neutral metalloproteinase</fullName>
        <ecNumber evidence="8">3.4.24.-</ecNumber>
    </recommendedName>
</protein>
<dbReference type="InterPro" id="IPR050728">
    <property type="entry name" value="Zinc_Metalloprotease_M4"/>
</dbReference>
<keyword evidence="8" id="KW-0964">Secreted</keyword>
<evidence type="ECO:0000259" key="9">
    <source>
        <dbReference type="Pfam" id="PF01447"/>
    </source>
</evidence>
<organism evidence="11 12">
    <name type="scientific">Streptosporangium nondiastaticum</name>
    <dbReference type="NCBI Taxonomy" id="35764"/>
    <lineage>
        <taxon>Bacteria</taxon>
        <taxon>Bacillati</taxon>
        <taxon>Actinomycetota</taxon>
        <taxon>Actinomycetes</taxon>
        <taxon>Streptosporangiales</taxon>
        <taxon>Streptosporangiaceae</taxon>
        <taxon>Streptosporangium</taxon>
    </lineage>
</organism>
<comment type="subcellular location">
    <subcellularLocation>
        <location evidence="8">Secreted</location>
    </subcellularLocation>
</comment>
<evidence type="ECO:0000256" key="2">
    <source>
        <dbReference type="ARBA" id="ARBA00022670"/>
    </source>
</evidence>
<dbReference type="InterPro" id="IPR013856">
    <property type="entry name" value="Peptidase_M4_domain"/>
</dbReference>
<evidence type="ECO:0000256" key="8">
    <source>
        <dbReference type="RuleBase" id="RU366073"/>
    </source>
</evidence>
<feature type="active site" evidence="7">
    <location>
        <position position="175"/>
    </location>
</feature>
<dbReference type="InterPro" id="IPR027268">
    <property type="entry name" value="Peptidase_M4/M1_CTD_sf"/>
</dbReference>
<comment type="cofactor">
    <cofactor evidence="8">
        <name>Zn(2+)</name>
        <dbReference type="ChEBI" id="CHEBI:29105"/>
    </cofactor>
</comment>
<proteinExistence type="inferred from homology"/>
<sequence length="359" mass="37811">MPRMSAALAVPAAVLLLVGLQSGPAGADARPAGEPAVGTGCSYAGRVTLDTTYNPTTGLYELDDPKRGHHRTYDLHGGTGGNGTLFTDADNVWCDGGRQEAGVDAHYAASVVWDYYLDTHGRRGIYGDGRGSCSRVHYGNNYANAFWDALTGCMTYGDGTGDRQQIITIETAAHEMTHGVTSATAVLDYSGEAGGLNEATSTIFAAAAEFFAHNPNDPGDYLIGERTGINGTTVRGWMDKPSKDGASKDYWYPGIGNVDVHYSAGPADHFFYLLAEGSGPKVINGVAYDSPTYDGKPVRGIGLSAAEKIWYRALTVHMTPRTNYAAARAATLRAAGELYGEGSGQYAAVAAAWAAVNVK</sequence>
<evidence type="ECO:0000256" key="3">
    <source>
        <dbReference type="ARBA" id="ARBA00022723"/>
    </source>
</evidence>
<dbReference type="PRINTS" id="PR00730">
    <property type="entry name" value="THERMOLYSIN"/>
</dbReference>
<name>A0A9X7JSX1_9ACTN</name>
<feature type="chain" id="PRO_5041020625" description="Neutral metalloproteinase" evidence="8">
    <location>
        <begin position="28"/>
        <end position="359"/>
    </location>
</feature>
<evidence type="ECO:0000313" key="11">
    <source>
        <dbReference type="EMBL" id="PSJ29101.1"/>
    </source>
</evidence>
<evidence type="ECO:0000256" key="1">
    <source>
        <dbReference type="ARBA" id="ARBA00009388"/>
    </source>
</evidence>
<dbReference type="GO" id="GO:0046872">
    <property type="term" value="F:metal ion binding"/>
    <property type="evidence" value="ECO:0007669"/>
    <property type="project" value="UniProtKB-UniRule"/>
</dbReference>
<keyword evidence="6 8" id="KW-0482">Metalloprotease</keyword>
<evidence type="ECO:0000256" key="4">
    <source>
        <dbReference type="ARBA" id="ARBA00022801"/>
    </source>
</evidence>
<keyword evidence="8" id="KW-0732">Signal</keyword>
<feature type="active site" description="Proton donor" evidence="7">
    <location>
        <position position="261"/>
    </location>
</feature>
<comment type="function">
    <text evidence="8">Extracellular zinc metalloprotease.</text>
</comment>
<dbReference type="Pfam" id="PF02868">
    <property type="entry name" value="Peptidase_M4_C"/>
    <property type="match status" value="1"/>
</dbReference>
<keyword evidence="4 8" id="KW-0378">Hydrolase</keyword>
<reference evidence="11 12" key="1">
    <citation type="submission" date="2018-03" db="EMBL/GenBank/DDBJ databases">
        <title>Chitinolytic properties of Streptosporangium nondiastaticum TBG75A20.</title>
        <authorList>
            <person name="Gayathri V."/>
            <person name="Shiburaj S."/>
        </authorList>
    </citation>
    <scope>NUCLEOTIDE SEQUENCE [LARGE SCALE GENOMIC DNA]</scope>
    <source>
        <strain evidence="11 12">TBG75A20</strain>
    </source>
</reference>
<dbReference type="GO" id="GO:0005576">
    <property type="term" value="C:extracellular region"/>
    <property type="evidence" value="ECO:0007669"/>
    <property type="project" value="UniProtKB-SubCell"/>
</dbReference>
<dbReference type="InterPro" id="IPR001570">
    <property type="entry name" value="Peptidase_M4_C_domain"/>
</dbReference>
<dbReference type="PANTHER" id="PTHR33794:SF1">
    <property type="entry name" value="BACILLOLYSIN"/>
    <property type="match status" value="1"/>
</dbReference>
<keyword evidence="2 8" id="KW-0645">Protease</keyword>
<evidence type="ECO:0000256" key="5">
    <source>
        <dbReference type="ARBA" id="ARBA00022833"/>
    </source>
</evidence>
<dbReference type="PANTHER" id="PTHR33794">
    <property type="entry name" value="BACILLOLYSIN"/>
    <property type="match status" value="1"/>
</dbReference>
<dbReference type="EMBL" id="PXWG01000014">
    <property type="protein sequence ID" value="PSJ29101.1"/>
    <property type="molecule type" value="Genomic_DNA"/>
</dbReference>
<keyword evidence="5 8" id="KW-0862">Zinc</keyword>
<dbReference type="CDD" id="cd09597">
    <property type="entry name" value="M4_TLP"/>
    <property type="match status" value="1"/>
</dbReference>
<comment type="similarity">
    <text evidence="1 8">Belongs to the peptidase M4 family.</text>
</comment>
<comment type="caution">
    <text evidence="11">The sequence shown here is derived from an EMBL/GenBank/DDBJ whole genome shotgun (WGS) entry which is preliminary data.</text>
</comment>
<dbReference type="EC" id="3.4.24.-" evidence="8"/>
<accession>A0A9X7JSX1</accession>
<dbReference type="GO" id="GO:0006508">
    <property type="term" value="P:proteolysis"/>
    <property type="evidence" value="ECO:0007669"/>
    <property type="project" value="UniProtKB-KW"/>
</dbReference>
<dbReference type="Pfam" id="PF01447">
    <property type="entry name" value="Peptidase_M4"/>
    <property type="match status" value="1"/>
</dbReference>
<dbReference type="OrthoDB" id="345880at2"/>
<dbReference type="Gene3D" id="3.10.170.10">
    <property type="match status" value="1"/>
</dbReference>
<dbReference type="Gene3D" id="1.10.390.10">
    <property type="entry name" value="Neutral Protease Domain 2"/>
    <property type="match status" value="1"/>
</dbReference>
<dbReference type="InterPro" id="IPR023612">
    <property type="entry name" value="Peptidase_M4"/>
</dbReference>
<dbReference type="SUPFAM" id="SSF55486">
    <property type="entry name" value="Metalloproteases ('zincins'), catalytic domain"/>
    <property type="match status" value="1"/>
</dbReference>
<keyword evidence="3" id="KW-0479">Metal-binding</keyword>
<dbReference type="AlphaFoldDB" id="A0A9X7JSX1"/>
<evidence type="ECO:0000256" key="7">
    <source>
        <dbReference type="PIRSR" id="PIRSR623612-1"/>
    </source>
</evidence>
<feature type="domain" description="Peptidase M4 C-terminal" evidence="10">
    <location>
        <begin position="185"/>
        <end position="358"/>
    </location>
</feature>
<gene>
    <name evidence="11" type="ORF">B7P34_09165</name>
</gene>
<dbReference type="RefSeq" id="WP_106675318.1">
    <property type="nucleotide sequence ID" value="NZ_PXWG01000014.1"/>
</dbReference>
<evidence type="ECO:0000256" key="6">
    <source>
        <dbReference type="ARBA" id="ARBA00023049"/>
    </source>
</evidence>